<evidence type="ECO:0000259" key="2">
    <source>
        <dbReference type="PROSITE" id="PS51866"/>
    </source>
</evidence>
<gene>
    <name evidence="3" type="ORF">MNB_SM-5-866</name>
</gene>
<proteinExistence type="predicted"/>
<dbReference type="Gene3D" id="2.40.50.100">
    <property type="match status" value="1"/>
</dbReference>
<feature type="domain" description="Mop" evidence="2">
    <location>
        <begin position="64"/>
        <end position="129"/>
    </location>
</feature>
<accession>A0A1W1C961</accession>
<evidence type="ECO:0000313" key="3">
    <source>
        <dbReference type="EMBL" id="SFV62231.1"/>
    </source>
</evidence>
<dbReference type="PROSITE" id="PS51866">
    <property type="entry name" value="MOP"/>
    <property type="match status" value="1"/>
</dbReference>
<sequence>MSTLRATLTNIQSVENLNIVTFASEGSTLKMMSLELHKKLKKGTEVLLSCKPTAVAIAKDITGGLSYSNQLHATIVSMEMGQLICSLELDFHGSMIESIITSDSAKRLNLQLNDNVTALIKSTDLAIGKIL</sequence>
<dbReference type="InterPro" id="IPR004606">
    <property type="entry name" value="Mop_domain"/>
</dbReference>
<name>A0A1W1C961_9ZZZZ</name>
<dbReference type="InterPro" id="IPR008995">
    <property type="entry name" value="Mo/tungstate-bd_C_term_dom"/>
</dbReference>
<keyword evidence="1" id="KW-0500">Molybdenum</keyword>
<organism evidence="3">
    <name type="scientific">hydrothermal vent metagenome</name>
    <dbReference type="NCBI Taxonomy" id="652676"/>
    <lineage>
        <taxon>unclassified sequences</taxon>
        <taxon>metagenomes</taxon>
        <taxon>ecological metagenomes</taxon>
    </lineage>
</organism>
<dbReference type="GO" id="GO:0015689">
    <property type="term" value="P:molybdate ion transport"/>
    <property type="evidence" value="ECO:0007669"/>
    <property type="project" value="InterPro"/>
</dbReference>
<dbReference type="InterPro" id="IPR005116">
    <property type="entry name" value="Transp-assoc_OB_typ1"/>
</dbReference>
<dbReference type="AlphaFoldDB" id="A0A1W1C961"/>
<dbReference type="SUPFAM" id="SSF50331">
    <property type="entry name" value="MOP-like"/>
    <property type="match status" value="1"/>
</dbReference>
<reference evidence="3" key="1">
    <citation type="submission" date="2016-10" db="EMBL/GenBank/DDBJ databases">
        <authorList>
            <person name="de Groot N.N."/>
        </authorList>
    </citation>
    <scope>NUCLEOTIDE SEQUENCE</scope>
</reference>
<evidence type="ECO:0000256" key="1">
    <source>
        <dbReference type="ARBA" id="ARBA00022505"/>
    </source>
</evidence>
<protein>
    <submittedName>
        <fullName evidence="3">TOBE domain protein</fullName>
    </submittedName>
</protein>
<dbReference type="EMBL" id="FPHH01000064">
    <property type="protein sequence ID" value="SFV62231.1"/>
    <property type="molecule type" value="Genomic_DNA"/>
</dbReference>
<dbReference type="Pfam" id="PF03459">
    <property type="entry name" value="TOBE"/>
    <property type="match status" value="1"/>
</dbReference>